<keyword evidence="5" id="KW-0539">Nucleus</keyword>
<evidence type="ECO:0008006" key="9">
    <source>
        <dbReference type="Google" id="ProtNLM"/>
    </source>
</evidence>
<dbReference type="PANTHER" id="PTHR47338">
    <property type="entry name" value="ZN(II)2CYS6 TRANSCRIPTION FACTOR (EUROFUNG)-RELATED"/>
    <property type="match status" value="1"/>
</dbReference>
<dbReference type="AlphaFoldDB" id="A0A1R1YQQ4"/>
<gene>
    <name evidence="7" type="ORF">AYI69_g1313</name>
</gene>
<dbReference type="GO" id="GO:0005634">
    <property type="term" value="C:nucleus"/>
    <property type="evidence" value="ECO:0007669"/>
    <property type="project" value="UniProtKB-SubCell"/>
</dbReference>
<evidence type="ECO:0000256" key="2">
    <source>
        <dbReference type="ARBA" id="ARBA00022723"/>
    </source>
</evidence>
<evidence type="ECO:0000256" key="5">
    <source>
        <dbReference type="ARBA" id="ARBA00023242"/>
    </source>
</evidence>
<dbReference type="PANTHER" id="PTHR47338:SF5">
    <property type="entry name" value="ZN(II)2CYS6 TRANSCRIPTION FACTOR (EUROFUNG)"/>
    <property type="match status" value="1"/>
</dbReference>
<evidence type="ECO:0000256" key="6">
    <source>
        <dbReference type="SAM" id="MobiDB-lite"/>
    </source>
</evidence>
<feature type="region of interest" description="Disordered" evidence="6">
    <location>
        <begin position="602"/>
        <end position="633"/>
    </location>
</feature>
<dbReference type="GO" id="GO:0046872">
    <property type="term" value="F:metal ion binding"/>
    <property type="evidence" value="ECO:0007669"/>
    <property type="project" value="UniProtKB-KW"/>
</dbReference>
<evidence type="ECO:0000313" key="7">
    <source>
        <dbReference type="EMBL" id="OMJ29190.1"/>
    </source>
</evidence>
<dbReference type="GO" id="GO:0000981">
    <property type="term" value="F:DNA-binding transcription factor activity, RNA polymerase II-specific"/>
    <property type="evidence" value="ECO:0007669"/>
    <property type="project" value="InterPro"/>
</dbReference>
<comment type="subcellular location">
    <subcellularLocation>
        <location evidence="1">Nucleus</location>
    </subcellularLocation>
</comment>
<accession>A0A1R1YQQ4</accession>
<dbReference type="CDD" id="cd12148">
    <property type="entry name" value="fungal_TF_MHR"/>
    <property type="match status" value="1"/>
</dbReference>
<proteinExistence type="predicted"/>
<evidence type="ECO:0000313" key="8">
    <source>
        <dbReference type="Proteomes" id="UP000187429"/>
    </source>
</evidence>
<dbReference type="InterPro" id="IPR050815">
    <property type="entry name" value="TF_fung"/>
</dbReference>
<comment type="caution">
    <text evidence="7">The sequence shown here is derived from an EMBL/GenBank/DDBJ whole genome shotgun (WGS) entry which is preliminary data.</text>
</comment>
<evidence type="ECO:0000256" key="3">
    <source>
        <dbReference type="ARBA" id="ARBA00023015"/>
    </source>
</evidence>
<keyword evidence="4" id="KW-0804">Transcription</keyword>
<keyword evidence="8" id="KW-1185">Reference proteome</keyword>
<protein>
    <recommendedName>
        <fullName evidence="9">Transcription factor domain-containing protein</fullName>
    </recommendedName>
</protein>
<sequence>MLINPPPLSSPNLFVFYLLDDIDDLYIPDYEMQEKILISLMKEFSNVTIPVCVPYFLNKLKNKTFPDYFFYAFLSIGAKYIPNKYFKNGSIRRVQYGNYAFKLLKQEKDNNSPLFIWACLLLSLNFWVFLDETTTLKVMDNKRKYKVLEDCFEIEFNRRVFWAYYIMVRYGNIYGPVIRILHDRDISLRFPSNDFEYKYGPNITYVNEGNSLSSILQETSPDIIKKDNIIHFIKIMTLFGKIAMFTKTRWLKKNISNTDFCSHMDKLNNHLSKLTAYFDNYYRNTESLKTRKFKVYNSDHIFSEDLDFSTIKYLVKLMLCNMTIFLYQSELVKVKGVFLAPSRIKTAKKECMKAAINQIELYCLESSLGIKSNSITATSHWKLNSIITFLNASFIEYKHLGHDISKAYSNLMKTYEALKDEFDTAEIINNLFTNIYQTKRKSIIKNGKNAQFSEKMKIYSITESDLNPWFVPKYSLLFSFNCCFSSNYSTLDNFEYLQENPLDLPQNLKQEKKIKKTKKQNPPKNKNTKLEFVDNFSKRNRDFFVFKPETFINSFSQSCPKPLSLNQSTFNHILTQNHNPEAPKPLKTKSINDYQHNFYLKESTPSINSSSTYSKNKNNPPNNDRHNPPYQYKPAQSVDITTQIPENDPKTPQQIIL</sequence>
<evidence type="ECO:0000256" key="4">
    <source>
        <dbReference type="ARBA" id="ARBA00023163"/>
    </source>
</evidence>
<keyword evidence="2" id="KW-0479">Metal-binding</keyword>
<dbReference type="Proteomes" id="UP000187429">
    <property type="component" value="Unassembled WGS sequence"/>
</dbReference>
<reference evidence="8" key="1">
    <citation type="submission" date="2017-01" db="EMBL/GenBank/DDBJ databases">
        <authorList>
            <person name="Wang Y."/>
            <person name="White M."/>
            <person name="Kvist S."/>
            <person name="Moncalvo J.-M."/>
        </authorList>
    </citation>
    <scope>NUCLEOTIDE SEQUENCE [LARGE SCALE GENOMIC DNA]</scope>
    <source>
        <strain evidence="8">ID-206-W2</strain>
    </source>
</reference>
<keyword evidence="3" id="KW-0805">Transcription regulation</keyword>
<dbReference type="EMBL" id="LSSM01000355">
    <property type="protein sequence ID" value="OMJ29190.1"/>
    <property type="molecule type" value="Genomic_DNA"/>
</dbReference>
<dbReference type="OrthoDB" id="5571816at2759"/>
<evidence type="ECO:0000256" key="1">
    <source>
        <dbReference type="ARBA" id="ARBA00004123"/>
    </source>
</evidence>
<organism evidence="7 8">
    <name type="scientific">Smittium culicis</name>
    <dbReference type="NCBI Taxonomy" id="133412"/>
    <lineage>
        <taxon>Eukaryota</taxon>
        <taxon>Fungi</taxon>
        <taxon>Fungi incertae sedis</taxon>
        <taxon>Zoopagomycota</taxon>
        <taxon>Kickxellomycotina</taxon>
        <taxon>Harpellomycetes</taxon>
        <taxon>Harpellales</taxon>
        <taxon>Legeriomycetaceae</taxon>
        <taxon>Smittium</taxon>
    </lineage>
</organism>
<name>A0A1R1YQQ4_9FUNG</name>
<feature type="compositionally biased region" description="Low complexity" evidence="6">
    <location>
        <begin position="603"/>
        <end position="622"/>
    </location>
</feature>